<accession>A0A286UE77</accession>
<keyword evidence="2" id="KW-1185">Reference proteome</keyword>
<evidence type="ECO:0000313" key="1">
    <source>
        <dbReference type="EMBL" id="PAV17901.1"/>
    </source>
</evidence>
<gene>
    <name evidence="1" type="ORF">PNOK_0638700</name>
</gene>
<comment type="caution">
    <text evidence="1">The sequence shown here is derived from an EMBL/GenBank/DDBJ whole genome shotgun (WGS) entry which is preliminary data.</text>
</comment>
<dbReference type="AlphaFoldDB" id="A0A286UE77"/>
<name>A0A286UE77_9AGAM</name>
<dbReference type="EMBL" id="NBII01000006">
    <property type="protein sequence ID" value="PAV17901.1"/>
    <property type="molecule type" value="Genomic_DNA"/>
</dbReference>
<reference evidence="1 2" key="1">
    <citation type="journal article" date="2017" name="Mol. Ecol.">
        <title>Comparative and population genomic landscape of Phellinus noxius: A hypervariable fungus causing root rot in trees.</title>
        <authorList>
            <person name="Chung C.L."/>
            <person name="Lee T.J."/>
            <person name="Akiba M."/>
            <person name="Lee H.H."/>
            <person name="Kuo T.H."/>
            <person name="Liu D."/>
            <person name="Ke H.M."/>
            <person name="Yokoi T."/>
            <person name="Roa M.B."/>
            <person name="Lu M.J."/>
            <person name="Chang Y.Y."/>
            <person name="Ann P.J."/>
            <person name="Tsai J.N."/>
            <person name="Chen C.Y."/>
            <person name="Tzean S.S."/>
            <person name="Ota Y."/>
            <person name="Hattori T."/>
            <person name="Sahashi N."/>
            <person name="Liou R.F."/>
            <person name="Kikuchi T."/>
            <person name="Tsai I.J."/>
        </authorList>
    </citation>
    <scope>NUCLEOTIDE SEQUENCE [LARGE SCALE GENOMIC DNA]</scope>
    <source>
        <strain evidence="1 2">FFPRI411160</strain>
    </source>
</reference>
<dbReference type="InParanoid" id="A0A286UE77"/>
<protein>
    <submittedName>
        <fullName evidence="1">Uncharacterized protein</fullName>
    </submittedName>
</protein>
<proteinExistence type="predicted"/>
<evidence type="ECO:0000313" key="2">
    <source>
        <dbReference type="Proteomes" id="UP000217199"/>
    </source>
</evidence>
<sequence length="114" mass="12874">MSGPIYSNSIATLLSESLKKLPYFQKPLNSQTLISEICKKVESPSFEEVFKRKVVSISLTEEVFYPSRHLLFDLYDRSGVPICSIRVYENGMCQLIGEASEKAMLEYKASIGLL</sequence>
<dbReference type="Proteomes" id="UP000217199">
    <property type="component" value="Unassembled WGS sequence"/>
</dbReference>
<organism evidence="1 2">
    <name type="scientific">Pyrrhoderma noxium</name>
    <dbReference type="NCBI Taxonomy" id="2282107"/>
    <lineage>
        <taxon>Eukaryota</taxon>
        <taxon>Fungi</taxon>
        <taxon>Dikarya</taxon>
        <taxon>Basidiomycota</taxon>
        <taxon>Agaricomycotina</taxon>
        <taxon>Agaricomycetes</taxon>
        <taxon>Hymenochaetales</taxon>
        <taxon>Hymenochaetaceae</taxon>
        <taxon>Pyrrhoderma</taxon>
    </lineage>
</organism>